<dbReference type="Proteomes" id="UP000031443">
    <property type="component" value="Unassembled WGS sequence"/>
</dbReference>
<reference evidence="2" key="1">
    <citation type="journal article" date="2013" name="Nat. Genet.">
        <title>The draft genomes of soft-shell turtle and green sea turtle yield insights into the development and evolution of the turtle-specific body plan.</title>
        <authorList>
            <person name="Wang Z."/>
            <person name="Pascual-Anaya J."/>
            <person name="Zadissa A."/>
            <person name="Li W."/>
            <person name="Niimura Y."/>
            <person name="Huang Z."/>
            <person name="Li C."/>
            <person name="White S."/>
            <person name="Xiong Z."/>
            <person name="Fang D."/>
            <person name="Wang B."/>
            <person name="Ming Y."/>
            <person name="Chen Y."/>
            <person name="Zheng Y."/>
            <person name="Kuraku S."/>
            <person name="Pignatelli M."/>
            <person name="Herrero J."/>
            <person name="Beal K."/>
            <person name="Nozawa M."/>
            <person name="Li Q."/>
            <person name="Wang J."/>
            <person name="Zhang H."/>
            <person name="Yu L."/>
            <person name="Shigenobu S."/>
            <person name="Wang J."/>
            <person name="Liu J."/>
            <person name="Flicek P."/>
            <person name="Searle S."/>
            <person name="Wang J."/>
            <person name="Kuratani S."/>
            <person name="Yin Y."/>
            <person name="Aken B."/>
            <person name="Zhang G."/>
            <person name="Irie N."/>
        </authorList>
    </citation>
    <scope>NUCLEOTIDE SEQUENCE [LARGE SCALE GENOMIC DNA]</scope>
</reference>
<evidence type="ECO:0000313" key="1">
    <source>
        <dbReference type="EMBL" id="EMP32793.1"/>
    </source>
</evidence>
<protein>
    <submittedName>
        <fullName evidence="1">Uncharacterized protein</fullName>
    </submittedName>
</protein>
<name>M7BLA1_CHEMY</name>
<gene>
    <name evidence="1" type="ORF">UY3_10065</name>
</gene>
<sequence length="87" mass="9730">MSLANNLYNAYAALKGQCQVKSDPKVKFGKTKCSCYRFTIKCSKCIKCINSAERFHSTEVRVNFRSIALWVAIPQFPQSPLPIGILG</sequence>
<organism evidence="1 2">
    <name type="scientific">Chelonia mydas</name>
    <name type="common">Green sea-turtle</name>
    <name type="synonym">Chelonia agassizi</name>
    <dbReference type="NCBI Taxonomy" id="8469"/>
    <lineage>
        <taxon>Eukaryota</taxon>
        <taxon>Metazoa</taxon>
        <taxon>Chordata</taxon>
        <taxon>Craniata</taxon>
        <taxon>Vertebrata</taxon>
        <taxon>Euteleostomi</taxon>
        <taxon>Archelosauria</taxon>
        <taxon>Testudinata</taxon>
        <taxon>Testudines</taxon>
        <taxon>Cryptodira</taxon>
        <taxon>Durocryptodira</taxon>
        <taxon>Americhelydia</taxon>
        <taxon>Chelonioidea</taxon>
        <taxon>Cheloniidae</taxon>
        <taxon>Chelonia</taxon>
    </lineage>
</organism>
<proteinExistence type="predicted"/>
<dbReference type="EMBL" id="KB538686">
    <property type="protein sequence ID" value="EMP32793.1"/>
    <property type="molecule type" value="Genomic_DNA"/>
</dbReference>
<keyword evidence="2" id="KW-1185">Reference proteome</keyword>
<evidence type="ECO:0000313" key="2">
    <source>
        <dbReference type="Proteomes" id="UP000031443"/>
    </source>
</evidence>
<accession>M7BLA1</accession>
<dbReference type="AlphaFoldDB" id="M7BLA1"/>